<dbReference type="Gene3D" id="3.10.20.90">
    <property type="entry name" value="Phosphatidylinositol 3-kinase Catalytic Subunit, Chain A, domain 1"/>
    <property type="match status" value="1"/>
</dbReference>
<dbReference type="PROSITE" id="PS00660">
    <property type="entry name" value="FERM_1"/>
    <property type="match status" value="1"/>
</dbReference>
<dbReference type="GO" id="GO:0005886">
    <property type="term" value="C:plasma membrane"/>
    <property type="evidence" value="ECO:0007669"/>
    <property type="project" value="TreeGrafter"/>
</dbReference>
<dbReference type="SMART" id="SM01195">
    <property type="entry name" value="FA"/>
    <property type="match status" value="1"/>
</dbReference>
<dbReference type="CDD" id="cd14473">
    <property type="entry name" value="FERM_B-lobe"/>
    <property type="match status" value="1"/>
</dbReference>
<feature type="compositionally biased region" description="Basic and acidic residues" evidence="2">
    <location>
        <begin position="561"/>
        <end position="583"/>
    </location>
</feature>
<dbReference type="Pfam" id="PF09379">
    <property type="entry name" value="FERM_N"/>
    <property type="match status" value="1"/>
</dbReference>
<dbReference type="InterPro" id="IPR000798">
    <property type="entry name" value="Ez/rad/moesin-like"/>
</dbReference>
<dbReference type="PROSITE" id="PS00661">
    <property type="entry name" value="FERM_2"/>
    <property type="match status" value="1"/>
</dbReference>
<dbReference type="Pfam" id="PF05902">
    <property type="entry name" value="4_1_CTD"/>
    <property type="match status" value="1"/>
</dbReference>
<dbReference type="Gene3D" id="1.20.80.10">
    <property type="match status" value="1"/>
</dbReference>
<dbReference type="InterPro" id="IPR014352">
    <property type="entry name" value="FERM/acyl-CoA-bd_prot_sf"/>
</dbReference>
<dbReference type="Pfam" id="PF09380">
    <property type="entry name" value="FERM_C"/>
    <property type="match status" value="1"/>
</dbReference>
<dbReference type="Proteomes" id="UP000005408">
    <property type="component" value="Unassembled WGS sequence"/>
</dbReference>
<feature type="compositionally biased region" description="Basic and acidic residues" evidence="2">
    <location>
        <begin position="696"/>
        <end position="706"/>
    </location>
</feature>
<feature type="domain" description="FERM" evidence="3">
    <location>
        <begin position="29"/>
        <end position="311"/>
    </location>
</feature>
<dbReference type="SMART" id="SM00295">
    <property type="entry name" value="B41"/>
    <property type="match status" value="1"/>
</dbReference>
<dbReference type="InterPro" id="IPR000299">
    <property type="entry name" value="FERM_domain"/>
</dbReference>
<feature type="compositionally biased region" description="Basic and acidic residues" evidence="2">
    <location>
        <begin position="631"/>
        <end position="644"/>
    </location>
</feature>
<dbReference type="GO" id="GO:0005856">
    <property type="term" value="C:cytoskeleton"/>
    <property type="evidence" value="ECO:0007669"/>
    <property type="project" value="InterPro"/>
</dbReference>
<dbReference type="InterPro" id="IPR008379">
    <property type="entry name" value="Band_4.1_C"/>
</dbReference>
<proteinExistence type="predicted"/>
<dbReference type="InterPro" id="IPR011993">
    <property type="entry name" value="PH-like_dom_sf"/>
</dbReference>
<keyword evidence="1" id="KW-0597">Phosphoprotein</keyword>
<dbReference type="FunFam" id="2.30.29.30:FF:000001">
    <property type="entry name" value="Erythrocyte membrane protein band 4.1"/>
    <property type="match status" value="1"/>
</dbReference>
<feature type="compositionally biased region" description="Basic and acidic residues" evidence="2">
    <location>
        <begin position="465"/>
        <end position="514"/>
    </location>
</feature>
<evidence type="ECO:0000313" key="4">
    <source>
        <dbReference type="EnsemblMetazoa" id="G3572.15:cds"/>
    </source>
</evidence>
<accession>A0A8W8MXX5</accession>
<dbReference type="InterPro" id="IPR019747">
    <property type="entry name" value="FERM_CS"/>
</dbReference>
<dbReference type="SUPFAM" id="SSF47031">
    <property type="entry name" value="Second domain of FERM"/>
    <property type="match status" value="1"/>
</dbReference>
<name>A0A8W8MXX5_MAGGI</name>
<sequence length="846" mass="95482">DNDRKNSLHQGGQETSVLKPTQQKSNKMVLCRVLLLDGNDFETDINRNAEGRELFDEVCKKLCINEKEYFGLTYTGAQDVKYWVNHDKKIAKQVKSGTWVFEFAVKFYPPEPSHLSEDVTRYQLCLQIRADIYNGKLPCSFMTHAILGSYTVQAEIGDYDPQEDGPGDDYLKAFDFAPQQTPELSQKIHELHKTHKGQTPEEAELNFLENAKKLAMYGVDLHKAKDSENRVIMLGVCASGLQLYREKLRINRFVWPKIIKLTYKRNNFYIKLRQTEGDQETTICFKLDSHKLAKRLWKTCVEHHTFFRLKEPEKNSTGTLIPRFNSRFRYSGRTQKQIREQEDLMDRPKVKVERRGLGNSFRMPRDAEGHIIRPVADAGADSYDRTDKLAGHTDTMSSGPPPYSSMDRGDKHNRRPGETEPDRGDMTEDRRDKMLGNHDKTEGAPGEGGDAALLEEGGALHGAKKSKEDKEREKREKEEEKRRQKEAEKEKKRLEKEKKKNKDNTEDRADRLGGEDATETAINGTSGTMGLDSDAVVLGKSGNQEGNKKPGDGDSAPKMGENLEHVKHDKAHDKHKDKKEAKKGGGLFGMLKKTPSKGKGDKAKPTETEVNNKDSPSRGDQQQGGFGLDGSHPDYSDKSIDRKMQFIAVTPPSTEVRDRQRGDNTMPFFESVGSTSDGEGEGTLGKKKPPPVAPKKYRDSQDDRLGDMPPTVATERMRYDPNTDDQPIPTTNVPIVKTQTRTVTYEKDGFPVVIEDGILISSQSHSTRTQTIETTTYKTERDGKTETRVEKKVVISQEENGDDIDHDALLAEAIKSVTEMNPDLSVERIECMRQIEDVDGGREVLG</sequence>
<dbReference type="PRINTS" id="PR00935">
    <property type="entry name" value="BAND41"/>
</dbReference>
<evidence type="ECO:0000313" key="5">
    <source>
        <dbReference type="Proteomes" id="UP000005408"/>
    </source>
</evidence>
<protein>
    <recommendedName>
        <fullName evidence="3">FERM domain-containing protein</fullName>
    </recommendedName>
</protein>
<dbReference type="GO" id="GO:0003779">
    <property type="term" value="F:actin binding"/>
    <property type="evidence" value="ECO:0007669"/>
    <property type="project" value="InterPro"/>
</dbReference>
<dbReference type="InterPro" id="IPR019749">
    <property type="entry name" value="Band_41_domain"/>
</dbReference>
<dbReference type="PRINTS" id="PR00661">
    <property type="entry name" value="ERMFAMILY"/>
</dbReference>
<dbReference type="Pfam" id="PF00373">
    <property type="entry name" value="FERM_M"/>
    <property type="match status" value="1"/>
</dbReference>
<dbReference type="InterPro" id="IPR018979">
    <property type="entry name" value="FERM_N"/>
</dbReference>
<dbReference type="InterPro" id="IPR014847">
    <property type="entry name" value="FA"/>
</dbReference>
<dbReference type="Gene3D" id="2.30.29.30">
    <property type="entry name" value="Pleckstrin-homology domain (PH domain)/Phosphotyrosine-binding domain (PTB)"/>
    <property type="match status" value="1"/>
</dbReference>
<feature type="compositionally biased region" description="Basic and acidic residues" evidence="2">
    <location>
        <begin position="407"/>
        <end position="442"/>
    </location>
</feature>
<dbReference type="GO" id="GO:0031032">
    <property type="term" value="P:actomyosin structure organization"/>
    <property type="evidence" value="ECO:0007669"/>
    <property type="project" value="TreeGrafter"/>
</dbReference>
<keyword evidence="5" id="KW-1185">Reference proteome</keyword>
<feature type="region of interest" description="Disordered" evidence="2">
    <location>
        <begin position="373"/>
        <end position="732"/>
    </location>
</feature>
<dbReference type="PANTHER" id="PTHR23280:SF21">
    <property type="entry name" value="PROTEIN 4.1 HOMOLOG"/>
    <property type="match status" value="1"/>
</dbReference>
<dbReference type="AlphaFoldDB" id="A0A8W8MXX5"/>
<dbReference type="CDD" id="cd13184">
    <property type="entry name" value="FERM_C_4_1_family"/>
    <property type="match status" value="1"/>
</dbReference>
<dbReference type="PANTHER" id="PTHR23280">
    <property type="entry name" value="4.1 G PROTEIN"/>
    <property type="match status" value="1"/>
</dbReference>
<organism evidence="4 5">
    <name type="scientific">Magallana gigas</name>
    <name type="common">Pacific oyster</name>
    <name type="synonym">Crassostrea gigas</name>
    <dbReference type="NCBI Taxonomy" id="29159"/>
    <lineage>
        <taxon>Eukaryota</taxon>
        <taxon>Metazoa</taxon>
        <taxon>Spiralia</taxon>
        <taxon>Lophotrochozoa</taxon>
        <taxon>Mollusca</taxon>
        <taxon>Bivalvia</taxon>
        <taxon>Autobranchia</taxon>
        <taxon>Pteriomorphia</taxon>
        <taxon>Ostreida</taxon>
        <taxon>Ostreoidea</taxon>
        <taxon>Ostreidae</taxon>
        <taxon>Magallana</taxon>
    </lineage>
</organism>
<feature type="compositionally biased region" description="Polar residues" evidence="2">
    <location>
        <begin position="8"/>
        <end position="21"/>
    </location>
</feature>
<feature type="region of interest" description="Disordered" evidence="2">
    <location>
        <begin position="1"/>
        <end position="21"/>
    </location>
</feature>
<dbReference type="Pfam" id="PF08736">
    <property type="entry name" value="FA"/>
    <property type="match status" value="1"/>
</dbReference>
<dbReference type="InterPro" id="IPR029071">
    <property type="entry name" value="Ubiquitin-like_domsf"/>
</dbReference>
<dbReference type="SUPFAM" id="SSF50729">
    <property type="entry name" value="PH domain-like"/>
    <property type="match status" value="1"/>
</dbReference>
<feature type="compositionally biased region" description="Basic and acidic residues" evidence="2">
    <location>
        <begin position="598"/>
        <end position="617"/>
    </location>
</feature>
<dbReference type="InterPro" id="IPR019748">
    <property type="entry name" value="FERM_central"/>
</dbReference>
<evidence type="ECO:0000259" key="3">
    <source>
        <dbReference type="PROSITE" id="PS50057"/>
    </source>
</evidence>
<dbReference type="FunFam" id="1.20.80.10:FF:000001">
    <property type="entry name" value="Erythrocyte membrane protein band 4.1"/>
    <property type="match status" value="1"/>
</dbReference>
<dbReference type="SUPFAM" id="SSF54236">
    <property type="entry name" value="Ubiquitin-like"/>
    <property type="match status" value="1"/>
</dbReference>
<evidence type="ECO:0000256" key="1">
    <source>
        <dbReference type="ARBA" id="ARBA00022553"/>
    </source>
</evidence>
<dbReference type="SMART" id="SM01196">
    <property type="entry name" value="FERM_C"/>
    <property type="match status" value="1"/>
</dbReference>
<evidence type="ECO:0000256" key="2">
    <source>
        <dbReference type="SAM" id="MobiDB-lite"/>
    </source>
</evidence>
<feature type="compositionally biased region" description="Basic and acidic residues" evidence="2">
    <location>
        <begin position="382"/>
        <end position="391"/>
    </location>
</feature>
<dbReference type="EnsemblMetazoa" id="G3572.15">
    <property type="protein sequence ID" value="G3572.15:cds"/>
    <property type="gene ID" value="G3572"/>
</dbReference>
<reference evidence="4" key="1">
    <citation type="submission" date="2022-08" db="UniProtKB">
        <authorList>
            <consortium name="EnsemblMetazoa"/>
        </authorList>
    </citation>
    <scope>IDENTIFICATION</scope>
    <source>
        <strain evidence="4">05x7-T-G4-1.051#20</strain>
    </source>
</reference>
<dbReference type="PROSITE" id="PS50057">
    <property type="entry name" value="FERM_3"/>
    <property type="match status" value="1"/>
</dbReference>
<dbReference type="InterPro" id="IPR018980">
    <property type="entry name" value="FERM_PH-like_C"/>
</dbReference>
<dbReference type="InterPro" id="IPR035963">
    <property type="entry name" value="FERM_2"/>
</dbReference>
<dbReference type="GO" id="GO:0005198">
    <property type="term" value="F:structural molecule activity"/>
    <property type="evidence" value="ECO:0007669"/>
    <property type="project" value="InterPro"/>
</dbReference>